<comment type="subunit">
    <text evidence="2">Component of the NuA4 histone acetyltransferase complex.</text>
</comment>
<feature type="domain" description="Chromo" evidence="5">
    <location>
        <begin position="318"/>
        <end position="378"/>
    </location>
</feature>
<dbReference type="Pfam" id="PF00385">
    <property type="entry name" value="Chromo"/>
    <property type="match status" value="2"/>
</dbReference>
<dbReference type="Proteomes" id="UP000824998">
    <property type="component" value="Unassembled WGS sequence"/>
</dbReference>
<name>A0A9P7YT48_9HELO</name>
<evidence type="ECO:0000313" key="6">
    <source>
        <dbReference type="EMBL" id="KAG9239271.1"/>
    </source>
</evidence>
<dbReference type="Gene3D" id="2.40.50.40">
    <property type="match status" value="2"/>
</dbReference>
<feature type="domain" description="Chromo" evidence="5">
    <location>
        <begin position="248"/>
        <end position="309"/>
    </location>
</feature>
<dbReference type="SMART" id="SM00298">
    <property type="entry name" value="CHROMO"/>
    <property type="match status" value="2"/>
</dbReference>
<dbReference type="PANTHER" id="PTHR22812">
    <property type="entry name" value="CHROMOBOX PROTEIN"/>
    <property type="match status" value="1"/>
</dbReference>
<dbReference type="PROSITE" id="PS50013">
    <property type="entry name" value="CHROMO_2"/>
    <property type="match status" value="2"/>
</dbReference>
<organism evidence="6 7">
    <name type="scientific">Amylocarpus encephaloides</name>
    <dbReference type="NCBI Taxonomy" id="45428"/>
    <lineage>
        <taxon>Eukaryota</taxon>
        <taxon>Fungi</taxon>
        <taxon>Dikarya</taxon>
        <taxon>Ascomycota</taxon>
        <taxon>Pezizomycotina</taxon>
        <taxon>Leotiomycetes</taxon>
        <taxon>Helotiales</taxon>
        <taxon>Helotiales incertae sedis</taxon>
        <taxon>Amylocarpus</taxon>
    </lineage>
</organism>
<feature type="compositionally biased region" description="Low complexity" evidence="4">
    <location>
        <begin position="129"/>
        <end position="144"/>
    </location>
</feature>
<dbReference type="EMBL" id="MU251360">
    <property type="protein sequence ID" value="KAG9239271.1"/>
    <property type="molecule type" value="Genomic_DNA"/>
</dbReference>
<feature type="compositionally biased region" description="Basic and acidic residues" evidence="4">
    <location>
        <begin position="37"/>
        <end position="49"/>
    </location>
</feature>
<dbReference type="InterPro" id="IPR000953">
    <property type="entry name" value="Chromo/chromo_shadow_dom"/>
</dbReference>
<feature type="region of interest" description="Disordered" evidence="4">
    <location>
        <begin position="37"/>
        <end position="64"/>
    </location>
</feature>
<dbReference type="CDD" id="cd00024">
    <property type="entry name" value="CD_CSD"/>
    <property type="match status" value="2"/>
</dbReference>
<gene>
    <name evidence="6" type="ORF">BJ875DRAFT_448845</name>
</gene>
<dbReference type="GO" id="GO:0006338">
    <property type="term" value="P:chromatin remodeling"/>
    <property type="evidence" value="ECO:0007669"/>
    <property type="project" value="UniProtKB-ARBA"/>
</dbReference>
<comment type="caution">
    <text evidence="6">The sequence shown here is derived from an EMBL/GenBank/DDBJ whole genome shotgun (WGS) entry which is preliminary data.</text>
</comment>
<keyword evidence="7" id="KW-1185">Reference proteome</keyword>
<evidence type="ECO:0000313" key="7">
    <source>
        <dbReference type="Proteomes" id="UP000824998"/>
    </source>
</evidence>
<accession>A0A9P7YT48</accession>
<protein>
    <recommendedName>
        <fullName evidence="5">Chromo domain-containing protein</fullName>
    </recommendedName>
</protein>
<dbReference type="AlphaFoldDB" id="A0A9P7YT48"/>
<reference evidence="6" key="1">
    <citation type="journal article" date="2021" name="IMA Fungus">
        <title>Genomic characterization of three marine fungi, including Emericellopsis atlantica sp. nov. with signatures of a generalist lifestyle and marine biomass degradation.</title>
        <authorList>
            <person name="Hagestad O.C."/>
            <person name="Hou L."/>
            <person name="Andersen J.H."/>
            <person name="Hansen E.H."/>
            <person name="Altermark B."/>
            <person name="Li C."/>
            <person name="Kuhnert E."/>
            <person name="Cox R.J."/>
            <person name="Crous P.W."/>
            <person name="Spatafora J.W."/>
            <person name="Lail K."/>
            <person name="Amirebrahimi M."/>
            <person name="Lipzen A."/>
            <person name="Pangilinan J."/>
            <person name="Andreopoulos W."/>
            <person name="Hayes R.D."/>
            <person name="Ng V."/>
            <person name="Grigoriev I.V."/>
            <person name="Jackson S.A."/>
            <person name="Sutton T.D.S."/>
            <person name="Dobson A.D.W."/>
            <person name="Rama T."/>
        </authorList>
    </citation>
    <scope>NUCLEOTIDE SEQUENCE</scope>
    <source>
        <strain evidence="6">TRa018bII</strain>
    </source>
</reference>
<evidence type="ECO:0000256" key="4">
    <source>
        <dbReference type="SAM" id="MobiDB-lite"/>
    </source>
</evidence>
<evidence type="ECO:0000256" key="2">
    <source>
        <dbReference type="ARBA" id="ARBA00011353"/>
    </source>
</evidence>
<feature type="region of interest" description="Disordered" evidence="4">
    <location>
        <begin position="76"/>
        <end position="153"/>
    </location>
</feature>
<feature type="region of interest" description="Disordered" evidence="4">
    <location>
        <begin position="169"/>
        <end position="220"/>
    </location>
</feature>
<keyword evidence="3" id="KW-0539">Nucleus</keyword>
<feature type="compositionally biased region" description="Acidic residues" evidence="4">
    <location>
        <begin position="183"/>
        <end position="208"/>
    </location>
</feature>
<sequence>MATGHVQDQDGYVYRGVADGSPTVLFGSLLNTLERFEKEDEEARAREDPSPNSMPRQSLPHVSSVYLPSTILTRLENRSLQTMPGNKVFEPQSTKRRSSDMSDVSENDSQDWSAPQKRSKLPLRGGRGSSSLESSSKSASESESVAPEDIDAALQTQLNIETATALKTPTFKGRVDKPAVNYESDEANQSEDPQQVEEEQSEENESIGENDQPRKKRKKNKHVIIKNVLASSINDESGDENQSSSASYVVERFRADRQTPIGPEILVEWQDYPEKADWTWESEERLVERVPEMVATWHMREPEEENEDNENAENIIVMEVDKIIGRRKRKDTFWYKVSWKGYPSKDCTWEPYETLHTDVPFIVEAYDRKQQKTSKRKR</sequence>
<dbReference type="InterPro" id="IPR051219">
    <property type="entry name" value="Heterochromatin_chromo-domain"/>
</dbReference>
<dbReference type="InterPro" id="IPR016197">
    <property type="entry name" value="Chromo-like_dom_sf"/>
</dbReference>
<dbReference type="InterPro" id="IPR023780">
    <property type="entry name" value="Chromo_domain"/>
</dbReference>
<dbReference type="GO" id="GO:0005634">
    <property type="term" value="C:nucleus"/>
    <property type="evidence" value="ECO:0007669"/>
    <property type="project" value="UniProtKB-SubCell"/>
</dbReference>
<comment type="subcellular location">
    <subcellularLocation>
        <location evidence="1">Nucleus</location>
    </subcellularLocation>
</comment>
<evidence type="ECO:0000259" key="5">
    <source>
        <dbReference type="PROSITE" id="PS50013"/>
    </source>
</evidence>
<evidence type="ECO:0000256" key="3">
    <source>
        <dbReference type="ARBA" id="ARBA00023242"/>
    </source>
</evidence>
<proteinExistence type="predicted"/>
<dbReference type="SUPFAM" id="SSF54160">
    <property type="entry name" value="Chromo domain-like"/>
    <property type="match status" value="2"/>
</dbReference>
<evidence type="ECO:0000256" key="1">
    <source>
        <dbReference type="ARBA" id="ARBA00004123"/>
    </source>
</evidence>
<dbReference type="OrthoDB" id="433924at2759"/>